<accession>A0A9E7EQD0</accession>
<sequence length="79" mass="8918">MLKSLDPERAFVRRILGPGESGGLRVLPWVLRRTIGEESPGSSVVRRKFVVLEKWWRLDHGSCACRTSKTILMAPNRAS</sequence>
<proteinExistence type="predicted"/>
<dbReference type="AlphaFoldDB" id="A0A9E7EQD0"/>
<keyword evidence="2" id="KW-1185">Reference proteome</keyword>
<evidence type="ECO:0000313" key="1">
    <source>
        <dbReference type="EMBL" id="URD82000.1"/>
    </source>
</evidence>
<organism evidence="1 2">
    <name type="scientific">Musa troglodytarum</name>
    <name type="common">fe'i banana</name>
    <dbReference type="NCBI Taxonomy" id="320322"/>
    <lineage>
        <taxon>Eukaryota</taxon>
        <taxon>Viridiplantae</taxon>
        <taxon>Streptophyta</taxon>
        <taxon>Embryophyta</taxon>
        <taxon>Tracheophyta</taxon>
        <taxon>Spermatophyta</taxon>
        <taxon>Magnoliopsida</taxon>
        <taxon>Liliopsida</taxon>
        <taxon>Zingiberales</taxon>
        <taxon>Musaceae</taxon>
        <taxon>Musa</taxon>
    </lineage>
</organism>
<dbReference type="Proteomes" id="UP001055439">
    <property type="component" value="Chromosome 10"/>
</dbReference>
<reference evidence="1" key="1">
    <citation type="submission" date="2022-05" db="EMBL/GenBank/DDBJ databases">
        <title>The Musa troglodytarum L. genome provides insights into the mechanism of non-climacteric behaviour and enrichment of carotenoids.</title>
        <authorList>
            <person name="Wang J."/>
        </authorList>
    </citation>
    <scope>NUCLEOTIDE SEQUENCE</scope>
    <source>
        <tissue evidence="1">Leaf</tissue>
    </source>
</reference>
<dbReference type="EMBL" id="CP097503">
    <property type="protein sequence ID" value="URD82000.1"/>
    <property type="molecule type" value="Genomic_DNA"/>
</dbReference>
<name>A0A9E7EQD0_9LILI</name>
<protein>
    <submittedName>
        <fullName evidence="1">Uncharacterized protein</fullName>
    </submittedName>
</protein>
<gene>
    <name evidence="1" type="ORF">MUK42_00989</name>
</gene>
<evidence type="ECO:0000313" key="2">
    <source>
        <dbReference type="Proteomes" id="UP001055439"/>
    </source>
</evidence>